<keyword evidence="4" id="KW-0143">Chaperone</keyword>
<evidence type="ECO:0000256" key="2">
    <source>
        <dbReference type="ARBA" id="ARBA00023136"/>
    </source>
</evidence>
<name>A0A368FMS0_ANCCA</name>
<keyword evidence="5" id="KW-0449">Lipoprotein</keyword>
<reference evidence="8 9" key="1">
    <citation type="submission" date="2014-10" db="EMBL/GenBank/DDBJ databases">
        <title>Draft genome of the hookworm Ancylostoma caninum.</title>
        <authorList>
            <person name="Mitreva M."/>
        </authorList>
    </citation>
    <scope>NUCLEOTIDE SEQUENCE [LARGE SCALE GENOMIC DNA]</scope>
    <source>
        <strain evidence="8 9">Baltimore</strain>
    </source>
</reference>
<evidence type="ECO:0000313" key="8">
    <source>
        <dbReference type="EMBL" id="RCN32130.1"/>
    </source>
</evidence>
<dbReference type="OrthoDB" id="110024at2759"/>
<evidence type="ECO:0000256" key="6">
    <source>
        <dbReference type="SAM" id="Phobius"/>
    </source>
</evidence>
<dbReference type="STRING" id="29170.A0A368FMS0"/>
<gene>
    <name evidence="8" type="ORF">ANCCAN_22073</name>
</gene>
<comment type="caution">
    <text evidence="8">The sequence shown here is derived from an EMBL/GenBank/DDBJ whole genome shotgun (WGS) entry which is preliminary data.</text>
</comment>
<dbReference type="PANTHER" id="PTHR44027:SF7">
    <property type="entry name" value="DNAJ HOMOLOG SUBFAMILY C MEMBER 5 HOMOLOG"/>
    <property type="match status" value="1"/>
</dbReference>
<dbReference type="Pfam" id="PF00226">
    <property type="entry name" value="DnaJ"/>
    <property type="match status" value="1"/>
</dbReference>
<feature type="non-terminal residue" evidence="8">
    <location>
        <position position="1"/>
    </location>
</feature>
<dbReference type="GO" id="GO:0016020">
    <property type="term" value="C:membrane"/>
    <property type="evidence" value="ECO:0007669"/>
    <property type="project" value="UniProtKB-SubCell"/>
</dbReference>
<keyword evidence="3" id="KW-0564">Palmitate</keyword>
<feature type="domain" description="J" evidence="7">
    <location>
        <begin position="23"/>
        <end position="88"/>
    </location>
</feature>
<accession>A0A368FMS0</accession>
<dbReference type="InterPro" id="IPR001623">
    <property type="entry name" value="DnaJ_domain"/>
</dbReference>
<dbReference type="EMBL" id="JOJR01001151">
    <property type="protein sequence ID" value="RCN32130.1"/>
    <property type="molecule type" value="Genomic_DNA"/>
</dbReference>
<evidence type="ECO:0000256" key="1">
    <source>
        <dbReference type="ARBA" id="ARBA00004635"/>
    </source>
</evidence>
<evidence type="ECO:0000256" key="3">
    <source>
        <dbReference type="ARBA" id="ARBA00023139"/>
    </source>
</evidence>
<dbReference type="PROSITE" id="PS50076">
    <property type="entry name" value="DNAJ_2"/>
    <property type="match status" value="1"/>
</dbReference>
<evidence type="ECO:0000259" key="7">
    <source>
        <dbReference type="PROSITE" id="PS50076"/>
    </source>
</evidence>
<dbReference type="CDD" id="cd06257">
    <property type="entry name" value="DnaJ"/>
    <property type="match status" value="1"/>
</dbReference>
<dbReference type="AlphaFoldDB" id="A0A368FMS0"/>
<evidence type="ECO:0000256" key="5">
    <source>
        <dbReference type="ARBA" id="ARBA00023288"/>
    </source>
</evidence>
<dbReference type="SMART" id="SM00271">
    <property type="entry name" value="DnaJ"/>
    <property type="match status" value="1"/>
</dbReference>
<dbReference type="SUPFAM" id="SSF46565">
    <property type="entry name" value="Chaperone J-domain"/>
    <property type="match status" value="1"/>
</dbReference>
<dbReference type="GO" id="GO:0005737">
    <property type="term" value="C:cytoplasm"/>
    <property type="evidence" value="ECO:0007669"/>
    <property type="project" value="UniProtKB-ARBA"/>
</dbReference>
<evidence type="ECO:0000256" key="4">
    <source>
        <dbReference type="ARBA" id="ARBA00023186"/>
    </source>
</evidence>
<evidence type="ECO:0000313" key="9">
    <source>
        <dbReference type="Proteomes" id="UP000252519"/>
    </source>
</evidence>
<keyword evidence="9" id="KW-1185">Reference proteome</keyword>
<protein>
    <submittedName>
        <fullName evidence="8">DnaJ domain protein</fullName>
    </submittedName>
</protein>
<organism evidence="8 9">
    <name type="scientific">Ancylostoma caninum</name>
    <name type="common">Dog hookworm</name>
    <dbReference type="NCBI Taxonomy" id="29170"/>
    <lineage>
        <taxon>Eukaryota</taxon>
        <taxon>Metazoa</taxon>
        <taxon>Ecdysozoa</taxon>
        <taxon>Nematoda</taxon>
        <taxon>Chromadorea</taxon>
        <taxon>Rhabditida</taxon>
        <taxon>Rhabditina</taxon>
        <taxon>Rhabditomorpha</taxon>
        <taxon>Strongyloidea</taxon>
        <taxon>Ancylostomatidae</taxon>
        <taxon>Ancylostomatinae</taxon>
        <taxon>Ancylostoma</taxon>
    </lineage>
</organism>
<comment type="subcellular location">
    <subcellularLocation>
        <location evidence="1">Membrane</location>
        <topology evidence="1">Lipid-anchor</topology>
    </subcellularLocation>
</comment>
<dbReference type="InterPro" id="IPR051434">
    <property type="entry name" value="DnaJ_C_subfamily_member5"/>
</dbReference>
<sequence length="227" mass="26162">LQFEGYSTFCVSRPHTADGICVDYYSILGVDPYASQEAIRAAYHARARLWHPDKNGGSEHSQQKFIQLQRAYVVLSDPNKRAIYDRFGAMGLDVAERCDEEQRQCMADFARSSKWALLLMCVGLMTCCFCCYCCFGCCSMCRRRSNTEERQRKQESRRREKRRASEAADSDYSIVSFNLYIKYLGRRQNSTKCEIDTKYLGSIQLKCNAYAPETALESLLTRCMHNN</sequence>
<keyword evidence="6" id="KW-1133">Transmembrane helix</keyword>
<keyword evidence="2 6" id="KW-0472">Membrane</keyword>
<dbReference type="PRINTS" id="PR00625">
    <property type="entry name" value="JDOMAIN"/>
</dbReference>
<dbReference type="InterPro" id="IPR036869">
    <property type="entry name" value="J_dom_sf"/>
</dbReference>
<proteinExistence type="predicted"/>
<dbReference type="Gene3D" id="1.10.287.110">
    <property type="entry name" value="DnaJ domain"/>
    <property type="match status" value="1"/>
</dbReference>
<keyword evidence="6" id="KW-0812">Transmembrane</keyword>
<dbReference type="PANTHER" id="PTHR44027">
    <property type="entry name" value="DNAJ HOMOLOG SUBFAMILY C MEMBER 5 HOMOLOG"/>
    <property type="match status" value="1"/>
</dbReference>
<dbReference type="Proteomes" id="UP000252519">
    <property type="component" value="Unassembled WGS sequence"/>
</dbReference>
<feature type="transmembrane region" description="Helical" evidence="6">
    <location>
        <begin position="115"/>
        <end position="135"/>
    </location>
</feature>